<keyword evidence="1" id="KW-0472">Membrane</keyword>
<feature type="transmembrane region" description="Helical" evidence="1">
    <location>
        <begin position="74"/>
        <end position="98"/>
    </location>
</feature>
<evidence type="ECO:0000313" key="3">
    <source>
        <dbReference type="Proteomes" id="UP000469424"/>
    </source>
</evidence>
<dbReference type="EMBL" id="VUNA01000004">
    <property type="protein sequence ID" value="MST70298.1"/>
    <property type="molecule type" value="Genomic_DNA"/>
</dbReference>
<organism evidence="2 3">
    <name type="scientific">Mogibacterium kristiansenii</name>
    <dbReference type="NCBI Taxonomy" id="2606708"/>
    <lineage>
        <taxon>Bacteria</taxon>
        <taxon>Bacillati</taxon>
        <taxon>Bacillota</taxon>
        <taxon>Clostridia</taxon>
        <taxon>Peptostreptococcales</taxon>
        <taxon>Anaerovoracaceae</taxon>
        <taxon>Mogibacterium</taxon>
    </lineage>
</organism>
<dbReference type="RefSeq" id="WP_154553861.1">
    <property type="nucleotide sequence ID" value="NZ_VUNA01000004.1"/>
</dbReference>
<dbReference type="AlphaFoldDB" id="A0A6N7XGF7"/>
<keyword evidence="3" id="KW-1185">Reference proteome</keyword>
<keyword evidence="1" id="KW-1133">Transmembrane helix</keyword>
<proteinExistence type="predicted"/>
<gene>
    <name evidence="2" type="ORF">FYJ65_02915</name>
</gene>
<protein>
    <submittedName>
        <fullName evidence="2">Uncharacterized protein</fullName>
    </submittedName>
</protein>
<accession>A0A6N7XGF7</accession>
<evidence type="ECO:0000256" key="1">
    <source>
        <dbReference type="SAM" id="Phobius"/>
    </source>
</evidence>
<dbReference type="Proteomes" id="UP000469424">
    <property type="component" value="Unassembled WGS sequence"/>
</dbReference>
<sequence length="125" mass="14271">MKKPARSEYFFGCVLLIIGVMVGHLSMDFLDDGEIQSMSVEITMSAIFILLFTVLMEILYVLWRRKKKQDEGRLDIPATTIILLLVIGFLASICIRLINDVTGMREFLLSEDFKSFVVNAIKSKF</sequence>
<evidence type="ECO:0000313" key="2">
    <source>
        <dbReference type="EMBL" id="MST70298.1"/>
    </source>
</evidence>
<keyword evidence="1" id="KW-0812">Transmembrane</keyword>
<name>A0A6N7XGF7_9FIRM</name>
<comment type="caution">
    <text evidence="2">The sequence shown here is derived from an EMBL/GenBank/DDBJ whole genome shotgun (WGS) entry which is preliminary data.</text>
</comment>
<reference evidence="2 3" key="1">
    <citation type="submission" date="2019-08" db="EMBL/GenBank/DDBJ databases">
        <title>In-depth cultivation of the pig gut microbiome towards novel bacterial diversity and tailored functional studies.</title>
        <authorList>
            <person name="Wylensek D."/>
            <person name="Hitch T.C.A."/>
            <person name="Clavel T."/>
        </authorList>
    </citation>
    <scope>NUCLEOTIDE SEQUENCE [LARGE SCALE GENOMIC DNA]</scope>
    <source>
        <strain evidence="2 3">WCA-MUC-591-APC-4B</strain>
    </source>
</reference>
<feature type="transmembrane region" description="Helical" evidence="1">
    <location>
        <begin position="9"/>
        <end position="30"/>
    </location>
</feature>
<feature type="transmembrane region" description="Helical" evidence="1">
    <location>
        <begin position="42"/>
        <end position="62"/>
    </location>
</feature>